<comment type="caution">
    <text evidence="2">The sequence shown here is derived from an EMBL/GenBank/DDBJ whole genome shotgun (WGS) entry which is preliminary data.</text>
</comment>
<accession>A0A8S4Q6W1</accession>
<feature type="transmembrane region" description="Helical" evidence="1">
    <location>
        <begin position="290"/>
        <end position="314"/>
    </location>
</feature>
<proteinExistence type="predicted"/>
<evidence type="ECO:0000256" key="1">
    <source>
        <dbReference type="SAM" id="Phobius"/>
    </source>
</evidence>
<keyword evidence="1" id="KW-1133">Transmembrane helix</keyword>
<dbReference type="AlphaFoldDB" id="A0A8S4Q6W1"/>
<dbReference type="Proteomes" id="UP000749559">
    <property type="component" value="Unassembled WGS sequence"/>
</dbReference>
<reference evidence="2" key="1">
    <citation type="submission" date="2022-03" db="EMBL/GenBank/DDBJ databases">
        <authorList>
            <person name="Martin C."/>
        </authorList>
    </citation>
    <scope>NUCLEOTIDE SEQUENCE</scope>
</reference>
<name>A0A8S4Q6W1_OWEFU</name>
<keyword evidence="1" id="KW-0472">Membrane</keyword>
<dbReference type="EMBL" id="CAIIXF020000012">
    <property type="protein sequence ID" value="CAH1801188.1"/>
    <property type="molecule type" value="Genomic_DNA"/>
</dbReference>
<organism evidence="2 3">
    <name type="scientific">Owenia fusiformis</name>
    <name type="common">Polychaete worm</name>
    <dbReference type="NCBI Taxonomy" id="6347"/>
    <lineage>
        <taxon>Eukaryota</taxon>
        <taxon>Metazoa</taxon>
        <taxon>Spiralia</taxon>
        <taxon>Lophotrochozoa</taxon>
        <taxon>Annelida</taxon>
        <taxon>Polychaeta</taxon>
        <taxon>Sedentaria</taxon>
        <taxon>Canalipalpata</taxon>
        <taxon>Sabellida</taxon>
        <taxon>Oweniida</taxon>
        <taxon>Oweniidae</taxon>
        <taxon>Owenia</taxon>
    </lineage>
</organism>
<evidence type="ECO:0000313" key="2">
    <source>
        <dbReference type="EMBL" id="CAH1801188.1"/>
    </source>
</evidence>
<gene>
    <name evidence="2" type="ORF">OFUS_LOCUS25001</name>
</gene>
<keyword evidence="1" id="KW-0812">Transmembrane</keyword>
<protein>
    <submittedName>
        <fullName evidence="2">Uncharacterized protein</fullName>
    </submittedName>
</protein>
<evidence type="ECO:0000313" key="3">
    <source>
        <dbReference type="Proteomes" id="UP000749559"/>
    </source>
</evidence>
<keyword evidence="3" id="KW-1185">Reference proteome</keyword>
<sequence>MSNIVAKFQKGDVTALLSSLETLSSGEVKTCPGAKGITGGCPDGGIIKLESLIQGANNRTSEIQCGLIGADDCKDTIHAFEFYKFLGLSPTKFDESAVVPDFESSCYDPELVRNKYIQLEYECRTVDTVARLGENKTISNVREIQLLNKAYPNVTLGKTDDYLCEIDGSVNSTVIVTLIRSRVILNGDKNMLIRDSEMERCSVIPLQTFESNFGKEIYRGVYPITLYFNSSQPAVSMMWLSIKDARGLSFSANCYNVADTTRPQLPEICPSPISTPAPTSSSFVLDYKELFTGPALLGVFGLALILLTLTNVLVRRQWRHVLEVRYENDVELEVKYAHMHEERLNILTTPTDTCRESGSSKTKATGYANAANLHQEYEDTLVHHEEYTDTEVRHQERYNEKHGKQEYANTECDRHEYANTEEVYTRLEPEGMLTPNEYETLATQHV</sequence>